<gene>
    <name evidence="11" type="ORF">AX774_g3762</name>
</gene>
<evidence type="ECO:0000256" key="1">
    <source>
        <dbReference type="ARBA" id="ARBA00004389"/>
    </source>
</evidence>
<comment type="subcellular location">
    <subcellularLocation>
        <location evidence="1">Endoplasmic reticulum membrane</location>
        <topology evidence="1">Single-pass membrane protein</topology>
    </subcellularLocation>
</comment>
<dbReference type="FunFam" id="2.10.250.10:FF:000001">
    <property type="entry name" value="Calnexin homolog"/>
    <property type="match status" value="1"/>
</dbReference>
<accession>A0A1R1PP96</accession>
<evidence type="ECO:0000256" key="10">
    <source>
        <dbReference type="SAM" id="MobiDB-lite"/>
    </source>
</evidence>
<dbReference type="OrthoDB" id="1938156at2759"/>
<protein>
    <submittedName>
        <fullName evidence="11">Calnexin-like protein</fullName>
    </submittedName>
</protein>
<dbReference type="GO" id="GO:0006457">
    <property type="term" value="P:protein folding"/>
    <property type="evidence" value="ECO:0007669"/>
    <property type="project" value="InterPro"/>
</dbReference>
<dbReference type="PROSITE" id="PS00803">
    <property type="entry name" value="CALRETICULIN_1"/>
    <property type="match status" value="1"/>
</dbReference>
<keyword evidence="9" id="KW-0732">Signal</keyword>
<organism evidence="11 12">
    <name type="scientific">Zancudomyces culisetae</name>
    <name type="common">Gut fungus</name>
    <name type="synonym">Smittium culisetae</name>
    <dbReference type="NCBI Taxonomy" id="1213189"/>
    <lineage>
        <taxon>Eukaryota</taxon>
        <taxon>Fungi</taxon>
        <taxon>Fungi incertae sedis</taxon>
        <taxon>Zoopagomycota</taxon>
        <taxon>Kickxellomycotina</taxon>
        <taxon>Harpellomycetes</taxon>
        <taxon>Harpellales</taxon>
        <taxon>Legeriomycetaceae</taxon>
        <taxon>Zancudomyces</taxon>
    </lineage>
</organism>
<evidence type="ECO:0000313" key="12">
    <source>
        <dbReference type="Proteomes" id="UP000188320"/>
    </source>
</evidence>
<keyword evidence="12" id="KW-1185">Reference proteome</keyword>
<dbReference type="AlphaFoldDB" id="A0A1R1PP96"/>
<feature type="region of interest" description="Disordered" evidence="10">
    <location>
        <begin position="568"/>
        <end position="611"/>
    </location>
</feature>
<keyword evidence="3 9" id="KW-0812">Transmembrane</keyword>
<feature type="disulfide bond" evidence="8">
    <location>
        <begin position="165"/>
        <end position="215"/>
    </location>
</feature>
<dbReference type="InterPro" id="IPR018124">
    <property type="entry name" value="Calret/calnex_CS"/>
</dbReference>
<evidence type="ECO:0000256" key="9">
    <source>
        <dbReference type="RuleBase" id="RU362126"/>
    </source>
</evidence>
<dbReference type="PANTHER" id="PTHR11073:SF1">
    <property type="entry name" value="CALNEXIN 14D-RELATED"/>
    <property type="match status" value="1"/>
</dbReference>
<feature type="region of interest" description="Disordered" evidence="10">
    <location>
        <begin position="283"/>
        <end position="306"/>
    </location>
</feature>
<dbReference type="EMBL" id="LSSK01000602">
    <property type="protein sequence ID" value="OMH82761.1"/>
    <property type="molecule type" value="Genomic_DNA"/>
</dbReference>
<comment type="similarity">
    <text evidence="2 9">Belongs to the calreticulin family.</text>
</comment>
<reference evidence="12" key="1">
    <citation type="submission" date="2017-01" db="EMBL/GenBank/DDBJ databases">
        <authorList>
            <person name="Wang Y."/>
            <person name="White M."/>
            <person name="Kvist S."/>
            <person name="Moncalvo J.-M."/>
        </authorList>
    </citation>
    <scope>NUCLEOTIDE SEQUENCE [LARGE SCALE GENOMIC DNA]</scope>
    <source>
        <strain evidence="12">COL-18-3</strain>
    </source>
</reference>
<dbReference type="GO" id="GO:0036503">
    <property type="term" value="P:ERAD pathway"/>
    <property type="evidence" value="ECO:0007669"/>
    <property type="project" value="TreeGrafter"/>
</dbReference>
<keyword evidence="5 9" id="KW-1133">Transmembrane helix</keyword>
<dbReference type="GO" id="GO:0005509">
    <property type="term" value="F:calcium ion binding"/>
    <property type="evidence" value="ECO:0007669"/>
    <property type="project" value="InterPro"/>
</dbReference>
<dbReference type="Proteomes" id="UP000188320">
    <property type="component" value="Unassembled WGS sequence"/>
</dbReference>
<evidence type="ECO:0000256" key="2">
    <source>
        <dbReference type="ARBA" id="ARBA00010983"/>
    </source>
</evidence>
<dbReference type="Pfam" id="PF00262">
    <property type="entry name" value="Calreticulin"/>
    <property type="match status" value="1"/>
</dbReference>
<feature type="compositionally biased region" description="Basic and acidic residues" evidence="10">
    <location>
        <begin position="290"/>
        <end position="306"/>
    </location>
</feature>
<dbReference type="PROSITE" id="PS00804">
    <property type="entry name" value="CALRETICULIN_2"/>
    <property type="match status" value="1"/>
</dbReference>
<evidence type="ECO:0000256" key="7">
    <source>
        <dbReference type="ARBA" id="ARBA00023186"/>
    </source>
</evidence>
<evidence type="ECO:0000313" key="11">
    <source>
        <dbReference type="EMBL" id="OMH82761.1"/>
    </source>
</evidence>
<dbReference type="InterPro" id="IPR001580">
    <property type="entry name" value="Calret/calnex"/>
</dbReference>
<dbReference type="PROSITE" id="PS00805">
    <property type="entry name" value="CALRETICULIN_REPEAT"/>
    <property type="match status" value="1"/>
</dbReference>
<feature type="chain" id="PRO_5011822580" evidence="9">
    <location>
        <begin position="21"/>
        <end position="611"/>
    </location>
</feature>
<keyword evidence="4 9" id="KW-0256">Endoplasmic reticulum</keyword>
<evidence type="ECO:0000256" key="3">
    <source>
        <dbReference type="ARBA" id="ARBA00022692"/>
    </source>
</evidence>
<dbReference type="SUPFAM" id="SSF49899">
    <property type="entry name" value="Concanavalin A-like lectins/glucanases"/>
    <property type="match status" value="1"/>
</dbReference>
<dbReference type="PANTHER" id="PTHR11073">
    <property type="entry name" value="CALRETICULIN AND CALNEXIN"/>
    <property type="match status" value="1"/>
</dbReference>
<feature type="signal peptide" evidence="9">
    <location>
        <begin position="1"/>
        <end position="20"/>
    </location>
</feature>
<proteinExistence type="inferred from homology"/>
<feature type="compositionally biased region" description="Basic and acidic residues" evidence="10">
    <location>
        <begin position="26"/>
        <end position="48"/>
    </location>
</feature>
<comment type="caution">
    <text evidence="11">The sequence shown here is derived from an EMBL/GenBank/DDBJ whole genome shotgun (WGS) entry which is preliminary data.</text>
</comment>
<evidence type="ECO:0000256" key="5">
    <source>
        <dbReference type="ARBA" id="ARBA00022989"/>
    </source>
</evidence>
<dbReference type="SUPFAM" id="SSF63887">
    <property type="entry name" value="P-domain of calnexin/calreticulin"/>
    <property type="match status" value="1"/>
</dbReference>
<name>A0A1R1PP96_ZANCU</name>
<dbReference type="GO" id="GO:0005789">
    <property type="term" value="C:endoplasmic reticulum membrane"/>
    <property type="evidence" value="ECO:0007669"/>
    <property type="project" value="UniProtKB-SubCell"/>
</dbReference>
<dbReference type="Gene3D" id="2.60.120.200">
    <property type="match status" value="1"/>
</dbReference>
<dbReference type="Gene3D" id="2.10.250.10">
    <property type="entry name" value="Calreticulin/calnexin, P domain"/>
    <property type="match status" value="1"/>
</dbReference>
<evidence type="ECO:0000256" key="8">
    <source>
        <dbReference type="PIRSR" id="PIRSR601580-3"/>
    </source>
</evidence>
<keyword evidence="7 9" id="KW-0143">Chaperone</keyword>
<feature type="region of interest" description="Disordered" evidence="10">
    <location>
        <begin position="78"/>
        <end position="97"/>
    </location>
</feature>
<feature type="transmembrane region" description="Helical" evidence="9">
    <location>
        <begin position="535"/>
        <end position="558"/>
    </location>
</feature>
<keyword evidence="8" id="KW-1015">Disulfide bond</keyword>
<keyword evidence="6 9" id="KW-0472">Membrane</keyword>
<sequence length="611" mass="68648">MKVSIGLLFISAAFCLTSLAAEEKQKPLKDDTGDVFGDKEQNAQESVEKGPSPIEFEEYKPSSYVFWEQFTEETKGRWVPSKAKSDEKDEEGQGELKESKLKYEGRWGFEEPTVLKAVNGDLHLVVKDAFKHHAISTFLDKPLESNGKDPLVLQYELKLQNNLECGGAYIKLLRGPNKDSSVEEKSREEGKGSLKKLEDFSNDTPYTVMFGPDKCGDSKVHFIFNQLNPLTKKYEEKHMIDAPMPYIDNLTHLYTLIVHPDNTFEVLIDNSVKAKGSLFEKFNPPVNPPKEIEDANDKKPEDWDENEKIVDKDAKKPEDWDEDAPKMIEDEKAVMPEDWLVDEPLLVEDPTAKKPEDWNDDMDGDWEPPTIENPKCSGVSGCGPWKKPLVENPNYKGKWVAPMIENPNYKGIWAPRKIANPDYYEISNPSEFASIIGLGFELWTLQDGISFDNIYLGNSVSEADKIAKEVWRKKFDKEVEIQSFENKASEKTRKNEPLKHGFSEKVLKLLIEFMTGLEGIKMYVNEGKYVEALTAFPLVTGVFGGAALLTFTAIFLVLSGGKKEKKAAKKTASSKGVSDAAKQSKGVSTSVEGEKDTGLKSRAKPTQGSQK</sequence>
<evidence type="ECO:0000256" key="4">
    <source>
        <dbReference type="ARBA" id="ARBA00022824"/>
    </source>
</evidence>
<dbReference type="InterPro" id="IPR009033">
    <property type="entry name" value="Calreticulin/calnexin_P_dom_sf"/>
</dbReference>
<dbReference type="PRINTS" id="PR00626">
    <property type="entry name" value="CALRETICULIN"/>
</dbReference>
<dbReference type="GO" id="GO:0051082">
    <property type="term" value="F:unfolded protein binding"/>
    <property type="evidence" value="ECO:0007669"/>
    <property type="project" value="InterPro"/>
</dbReference>
<feature type="region of interest" description="Disordered" evidence="10">
    <location>
        <begin position="26"/>
        <end position="55"/>
    </location>
</feature>
<dbReference type="InterPro" id="IPR013320">
    <property type="entry name" value="ConA-like_dom_sf"/>
</dbReference>
<dbReference type="FunFam" id="2.60.120.200:FF:000011">
    <property type="entry name" value="Probable calnexin"/>
    <property type="match status" value="1"/>
</dbReference>
<evidence type="ECO:0000256" key="6">
    <source>
        <dbReference type="ARBA" id="ARBA00023136"/>
    </source>
</evidence>